<dbReference type="STRING" id="984262.SGRA_3027"/>
<evidence type="ECO:0000256" key="5">
    <source>
        <dbReference type="ARBA" id="ARBA00045658"/>
    </source>
</evidence>
<dbReference type="SUPFAM" id="SSF52540">
    <property type="entry name" value="P-loop containing nucleoside triphosphate hydrolases"/>
    <property type="match status" value="1"/>
</dbReference>
<protein>
    <submittedName>
        <fullName evidence="8">Regulatory protein (Nitrile hydratase activator like)</fullName>
    </submittedName>
</protein>
<evidence type="ECO:0000256" key="6">
    <source>
        <dbReference type="ARBA" id="ARBA00049117"/>
    </source>
</evidence>
<evidence type="ECO:0000313" key="9">
    <source>
        <dbReference type="Proteomes" id="UP000007519"/>
    </source>
</evidence>
<evidence type="ECO:0000313" key="8">
    <source>
        <dbReference type="EMBL" id="AFC25755.1"/>
    </source>
</evidence>
<dbReference type="GO" id="GO:0016787">
    <property type="term" value="F:hydrolase activity"/>
    <property type="evidence" value="ECO:0007669"/>
    <property type="project" value="UniProtKB-KW"/>
</dbReference>
<dbReference type="HOGENOM" id="CLU_017452_2_0_10"/>
<comment type="function">
    <text evidence="5">Zinc chaperone that directly transfers zinc cofactor to target proteins, thereby activating them. Zinc is transferred from the CXCC motif in the GTPase domain to the zinc binding site in target proteins in a process requiring GTP hydrolysis.</text>
</comment>
<feature type="domain" description="CobW C-terminal" evidence="7">
    <location>
        <begin position="258"/>
        <end position="377"/>
    </location>
</feature>
<dbReference type="Gene3D" id="3.30.1220.10">
    <property type="entry name" value="CobW-like, C-terminal domain"/>
    <property type="match status" value="1"/>
</dbReference>
<sequence length="401" mass="45619">MAEQQLGVTILSGFLGAGKTTLLKHILENQEGLKVALIVNDMAELNIDARLIKQGQALRQTEEKMIELSNGCICCTLREDLIIEATALAKTGDFDYLLIESTGISEPVPLAQTFSLEGIEGNEELRSLCRLDCMVTVVDASRFLQDFSSADNIVDRQLTDDLNDTRPIVNLLTEQIEFANLILLNKTDLVTQEEKEQLIHLLRKFNAGAKIIATQESKVDLKELINTHSFDYEEAAQSAAWIQELQGEHHPESEEYGIGSFVFRDPRPFHPERFWNWLSQEFPQDILRSKGMFWIASRPKLALNWSQAGGSLRADLAGYWWGSFTQEELDQHPVFQAHKETLMARWNAPFDDRLNELVFIGLDLDVPTYRKELTACLCTEEEIQAWKDGEFYATDPFPRFS</sequence>
<evidence type="ECO:0000256" key="1">
    <source>
        <dbReference type="ARBA" id="ARBA00022741"/>
    </source>
</evidence>
<dbReference type="KEGG" id="sgn:SGRA_3027"/>
<dbReference type="OrthoDB" id="9808822at2"/>
<dbReference type="SMART" id="SM00833">
    <property type="entry name" value="CobW_C"/>
    <property type="match status" value="1"/>
</dbReference>
<dbReference type="Pfam" id="PF07683">
    <property type="entry name" value="CobW_C"/>
    <property type="match status" value="1"/>
</dbReference>
<dbReference type="GO" id="GO:0000166">
    <property type="term" value="F:nucleotide binding"/>
    <property type="evidence" value="ECO:0007669"/>
    <property type="project" value="UniProtKB-KW"/>
</dbReference>
<keyword evidence="9" id="KW-1185">Reference proteome</keyword>
<dbReference type="InterPro" id="IPR027417">
    <property type="entry name" value="P-loop_NTPase"/>
</dbReference>
<dbReference type="AlphaFoldDB" id="H6KZH9"/>
<dbReference type="Pfam" id="PF02492">
    <property type="entry name" value="cobW"/>
    <property type="match status" value="1"/>
</dbReference>
<dbReference type="InterPro" id="IPR011629">
    <property type="entry name" value="CobW-like_C"/>
</dbReference>
<dbReference type="RefSeq" id="WP_015693355.1">
    <property type="nucleotide sequence ID" value="NC_016940.1"/>
</dbReference>
<proteinExistence type="inferred from homology"/>
<dbReference type="Proteomes" id="UP000007519">
    <property type="component" value="Chromosome"/>
</dbReference>
<keyword evidence="2" id="KW-0378">Hydrolase</keyword>
<dbReference type="InterPro" id="IPR003495">
    <property type="entry name" value="CobW/HypB/UreG_nucleotide-bd"/>
</dbReference>
<dbReference type="CDD" id="cd03112">
    <property type="entry name" value="CobW-like"/>
    <property type="match status" value="1"/>
</dbReference>
<dbReference type="Gene3D" id="3.40.50.300">
    <property type="entry name" value="P-loop containing nucleotide triphosphate hydrolases"/>
    <property type="match status" value="1"/>
</dbReference>
<dbReference type="PANTHER" id="PTHR43603">
    <property type="entry name" value="COBW DOMAIN-CONTAINING PROTEIN DDB_G0274527"/>
    <property type="match status" value="1"/>
</dbReference>
<evidence type="ECO:0000256" key="3">
    <source>
        <dbReference type="ARBA" id="ARBA00023186"/>
    </source>
</evidence>
<dbReference type="eggNOG" id="COG0523">
    <property type="taxonomic scope" value="Bacteria"/>
</dbReference>
<gene>
    <name evidence="8" type="ordered locus">SGRA_3027</name>
</gene>
<comment type="catalytic activity">
    <reaction evidence="6">
        <text>GTP + H2O = GDP + phosphate + H(+)</text>
        <dbReference type="Rhea" id="RHEA:19669"/>
        <dbReference type="ChEBI" id="CHEBI:15377"/>
        <dbReference type="ChEBI" id="CHEBI:15378"/>
        <dbReference type="ChEBI" id="CHEBI:37565"/>
        <dbReference type="ChEBI" id="CHEBI:43474"/>
        <dbReference type="ChEBI" id="CHEBI:58189"/>
    </reaction>
    <physiologicalReaction direction="left-to-right" evidence="6">
        <dbReference type="Rhea" id="RHEA:19670"/>
    </physiologicalReaction>
</comment>
<dbReference type="PANTHER" id="PTHR43603:SF1">
    <property type="entry name" value="ZINC-REGULATED GTPASE METALLOPROTEIN ACTIVATOR 1"/>
    <property type="match status" value="1"/>
</dbReference>
<name>H6KZH9_SAPGL</name>
<dbReference type="InterPro" id="IPR051927">
    <property type="entry name" value="Zn_Chap_cDPG_Synth"/>
</dbReference>
<dbReference type="InterPro" id="IPR036627">
    <property type="entry name" value="CobW-likC_sf"/>
</dbReference>
<comment type="similarity">
    <text evidence="4">Belongs to the SIMIBI class G3E GTPase family. ZNG1 subfamily.</text>
</comment>
<keyword evidence="3" id="KW-0143">Chaperone</keyword>
<evidence type="ECO:0000256" key="2">
    <source>
        <dbReference type="ARBA" id="ARBA00022801"/>
    </source>
</evidence>
<dbReference type="EMBL" id="CP002831">
    <property type="protein sequence ID" value="AFC25755.1"/>
    <property type="molecule type" value="Genomic_DNA"/>
</dbReference>
<evidence type="ECO:0000259" key="7">
    <source>
        <dbReference type="SMART" id="SM00833"/>
    </source>
</evidence>
<evidence type="ECO:0000256" key="4">
    <source>
        <dbReference type="ARBA" id="ARBA00034320"/>
    </source>
</evidence>
<keyword evidence="1" id="KW-0547">Nucleotide-binding</keyword>
<reference evidence="8 9" key="1">
    <citation type="journal article" date="2012" name="Stand. Genomic Sci.">
        <title>Complete genome sequencing and analysis of Saprospira grandis str. Lewin, a predatory marine bacterium.</title>
        <authorList>
            <person name="Saw J.H."/>
            <person name="Yuryev A."/>
            <person name="Kanbe M."/>
            <person name="Hou S."/>
            <person name="Young A.G."/>
            <person name="Aizawa S."/>
            <person name="Alam M."/>
        </authorList>
    </citation>
    <scope>NUCLEOTIDE SEQUENCE [LARGE SCALE GENOMIC DNA]</scope>
    <source>
        <strain evidence="8 9">Lewin</strain>
    </source>
</reference>
<accession>H6KZH9</accession>
<organism evidence="8 9">
    <name type="scientific">Saprospira grandis (strain Lewin)</name>
    <dbReference type="NCBI Taxonomy" id="984262"/>
    <lineage>
        <taxon>Bacteria</taxon>
        <taxon>Pseudomonadati</taxon>
        <taxon>Bacteroidota</taxon>
        <taxon>Saprospiria</taxon>
        <taxon>Saprospirales</taxon>
        <taxon>Saprospiraceae</taxon>
        <taxon>Saprospira</taxon>
    </lineage>
</organism>